<gene>
    <name evidence="2" type="ORF">RGI145_06560</name>
</gene>
<protein>
    <recommendedName>
        <fullName evidence="4">DUF3574 domain-containing protein</fullName>
    </recommendedName>
</protein>
<evidence type="ECO:0008006" key="4">
    <source>
        <dbReference type="Google" id="ProtNLM"/>
    </source>
</evidence>
<keyword evidence="1" id="KW-0732">Signal</keyword>
<dbReference type="STRING" id="257708.RGI145_06560"/>
<dbReference type="InterPro" id="IPR021957">
    <property type="entry name" value="DUF3574"/>
</dbReference>
<evidence type="ECO:0000313" key="3">
    <source>
        <dbReference type="Proteomes" id="UP000185494"/>
    </source>
</evidence>
<dbReference type="Pfam" id="PF12098">
    <property type="entry name" value="DUF3574"/>
    <property type="match status" value="1"/>
</dbReference>
<dbReference type="AlphaFoldDB" id="A0A1L7ADD8"/>
<evidence type="ECO:0000313" key="2">
    <source>
        <dbReference type="EMBL" id="APT56817.1"/>
    </source>
</evidence>
<dbReference type="KEGG" id="rgi:RGI145_06560"/>
<evidence type="ECO:0000256" key="1">
    <source>
        <dbReference type="SAM" id="SignalP"/>
    </source>
</evidence>
<feature type="signal peptide" evidence="1">
    <location>
        <begin position="1"/>
        <end position="28"/>
    </location>
</feature>
<organism evidence="2 3">
    <name type="scientific">Roseomonas gilardii</name>
    <dbReference type="NCBI Taxonomy" id="257708"/>
    <lineage>
        <taxon>Bacteria</taxon>
        <taxon>Pseudomonadati</taxon>
        <taxon>Pseudomonadota</taxon>
        <taxon>Alphaproteobacteria</taxon>
        <taxon>Acetobacterales</taxon>
        <taxon>Roseomonadaceae</taxon>
        <taxon>Roseomonas</taxon>
    </lineage>
</organism>
<dbReference type="EMBL" id="CP015583">
    <property type="protein sequence ID" value="APT56817.1"/>
    <property type="molecule type" value="Genomic_DNA"/>
</dbReference>
<name>A0A1L7ADD8_9PROT</name>
<dbReference type="RefSeq" id="WP_075797741.1">
    <property type="nucleotide sequence ID" value="NZ_CP015583.1"/>
</dbReference>
<dbReference type="Proteomes" id="UP000185494">
    <property type="component" value="Chromosome 1"/>
</dbReference>
<sequence>MAGPAAGITRGGRGLPALAVALALSACAAPPAAPAIACPDGLRQGVVAELFFGRNRDGAQVVGEAAWDAFLATEVTPRFPDGLTVLDAIGQWRGADGHAGREASKLLILALPGASPAEAASRLEPLAEAYRRRFQQESVLRLLRPACIGF</sequence>
<dbReference type="eggNOG" id="COG2913">
    <property type="taxonomic scope" value="Bacteria"/>
</dbReference>
<accession>A0A1L7ADD8</accession>
<proteinExistence type="predicted"/>
<reference evidence="2 3" key="1">
    <citation type="submission" date="2016-05" db="EMBL/GenBank/DDBJ databases">
        <title>Complete Genome and Methylome Analysis of Psychrotrophic Bacterial Isolates from Antarctic Lake Untersee.</title>
        <authorList>
            <person name="Fomenkov A."/>
            <person name="Akimov V.N."/>
            <person name="Vasilyeva L.V."/>
            <person name="Andersen D."/>
            <person name="Vincze T."/>
            <person name="Roberts R.J."/>
        </authorList>
    </citation>
    <scope>NUCLEOTIDE SEQUENCE [LARGE SCALE GENOMIC DNA]</scope>
    <source>
        <strain evidence="2 3">U14-5</strain>
    </source>
</reference>
<feature type="chain" id="PRO_5012701940" description="DUF3574 domain-containing protein" evidence="1">
    <location>
        <begin position="29"/>
        <end position="150"/>
    </location>
</feature>